<accession>A0ABS5GEJ8</accession>
<feature type="region of interest" description="Disordered" evidence="1">
    <location>
        <begin position="59"/>
        <end position="80"/>
    </location>
</feature>
<feature type="region of interest" description="Disordered" evidence="1">
    <location>
        <begin position="1"/>
        <end position="33"/>
    </location>
</feature>
<organism evidence="2 3">
    <name type="scientific">Bradyrhizobium denitrificans</name>
    <dbReference type="NCBI Taxonomy" id="2734912"/>
    <lineage>
        <taxon>Bacteria</taxon>
        <taxon>Pseudomonadati</taxon>
        <taxon>Pseudomonadota</taxon>
        <taxon>Alphaproteobacteria</taxon>
        <taxon>Hyphomicrobiales</taxon>
        <taxon>Nitrobacteraceae</taxon>
        <taxon>Bradyrhizobium</taxon>
    </lineage>
</organism>
<proteinExistence type="predicted"/>
<gene>
    <name evidence="2" type="ORF">JQ619_28800</name>
</gene>
<feature type="compositionally biased region" description="Basic and acidic residues" evidence="1">
    <location>
        <begin position="24"/>
        <end position="33"/>
    </location>
</feature>
<name>A0ABS5GEJ8_9BRAD</name>
<comment type="caution">
    <text evidence="2">The sequence shown here is derived from an EMBL/GenBank/DDBJ whole genome shotgun (WGS) entry which is preliminary data.</text>
</comment>
<keyword evidence="3" id="KW-1185">Reference proteome</keyword>
<dbReference type="RefSeq" id="WP_172237141.1">
    <property type="nucleotide sequence ID" value="NZ_JABFDP010000015.1"/>
</dbReference>
<evidence type="ECO:0000313" key="2">
    <source>
        <dbReference type="EMBL" id="MBR1139761.1"/>
    </source>
</evidence>
<reference evidence="3" key="1">
    <citation type="journal article" date="2021" name="ISME J.">
        <title>Evolutionary origin and ecological implication of a unique nif island in free-living Bradyrhizobium lineages.</title>
        <authorList>
            <person name="Tao J."/>
        </authorList>
    </citation>
    <scope>NUCLEOTIDE SEQUENCE [LARGE SCALE GENOMIC DNA]</scope>
    <source>
        <strain evidence="3">SZCCT0094</strain>
    </source>
</reference>
<dbReference type="Proteomes" id="UP001314635">
    <property type="component" value="Unassembled WGS sequence"/>
</dbReference>
<evidence type="ECO:0000313" key="3">
    <source>
        <dbReference type="Proteomes" id="UP001314635"/>
    </source>
</evidence>
<protein>
    <submittedName>
        <fullName evidence="2">Uncharacterized protein</fullName>
    </submittedName>
</protein>
<dbReference type="EMBL" id="JAFCLK010000033">
    <property type="protein sequence ID" value="MBR1139761.1"/>
    <property type="molecule type" value="Genomic_DNA"/>
</dbReference>
<evidence type="ECO:0000256" key="1">
    <source>
        <dbReference type="SAM" id="MobiDB-lite"/>
    </source>
</evidence>
<sequence length="80" mass="8795">MADDTELELDDIRLANDNQGPEDGTSKADNKTRRQLEQVTLTIARLIGRRIARKQFAALSAANDNRPQAANDAEDEAGKD</sequence>